<accession>A0A1U7HG05</accession>
<reference evidence="2 3" key="1">
    <citation type="submission" date="2016-11" db="EMBL/GenBank/DDBJ databases">
        <title>Draft Genome Sequences of Nine Cyanobacterial Strains from Diverse Habitats.</title>
        <authorList>
            <person name="Zhu T."/>
            <person name="Hou S."/>
            <person name="Lu X."/>
            <person name="Hess W.R."/>
        </authorList>
    </citation>
    <scope>NUCLEOTIDE SEQUENCE [LARGE SCALE GENOMIC DNA]</scope>
    <source>
        <strain evidence="2 3">NIES-593</strain>
    </source>
</reference>
<dbReference type="Gene3D" id="3.30.70.120">
    <property type="match status" value="1"/>
</dbReference>
<dbReference type="PANTHER" id="PTHR35983">
    <property type="entry name" value="UPF0166 PROTEIN TM_0021"/>
    <property type="match status" value="1"/>
</dbReference>
<evidence type="ECO:0000313" key="2">
    <source>
        <dbReference type="EMBL" id="OKH22517.1"/>
    </source>
</evidence>
<evidence type="ECO:0000313" key="3">
    <source>
        <dbReference type="Proteomes" id="UP000186868"/>
    </source>
</evidence>
<dbReference type="EMBL" id="MRCB01000013">
    <property type="protein sequence ID" value="OKH22517.1"/>
    <property type="molecule type" value="Genomic_DNA"/>
</dbReference>
<dbReference type="Pfam" id="PF02641">
    <property type="entry name" value="DUF190"/>
    <property type="match status" value="1"/>
</dbReference>
<comment type="similarity">
    <text evidence="1">Belongs to the UPF0166 family.</text>
</comment>
<protein>
    <submittedName>
        <fullName evidence="2">Uncharacterized protein</fullName>
    </submittedName>
</protein>
<keyword evidence="3" id="KW-1185">Reference proteome</keyword>
<dbReference type="AlphaFoldDB" id="A0A1U7HG05"/>
<dbReference type="RefSeq" id="WP_073599813.1">
    <property type="nucleotide sequence ID" value="NZ_MRCB01000013.1"/>
</dbReference>
<proteinExistence type="inferred from homology"/>
<dbReference type="SUPFAM" id="SSF54913">
    <property type="entry name" value="GlnB-like"/>
    <property type="match status" value="1"/>
</dbReference>
<organism evidence="2 3">
    <name type="scientific">Hydrococcus rivularis NIES-593</name>
    <dbReference type="NCBI Taxonomy" id="1921803"/>
    <lineage>
        <taxon>Bacteria</taxon>
        <taxon>Bacillati</taxon>
        <taxon>Cyanobacteriota</taxon>
        <taxon>Cyanophyceae</taxon>
        <taxon>Pleurocapsales</taxon>
        <taxon>Hydrococcaceae</taxon>
        <taxon>Hydrococcus</taxon>
    </lineage>
</organism>
<comment type="caution">
    <text evidence="2">The sequence shown here is derived from an EMBL/GenBank/DDBJ whole genome shotgun (WGS) entry which is preliminary data.</text>
</comment>
<name>A0A1U7HG05_9CYAN</name>
<evidence type="ECO:0000256" key="1">
    <source>
        <dbReference type="ARBA" id="ARBA00010554"/>
    </source>
</evidence>
<dbReference type="InterPro" id="IPR011322">
    <property type="entry name" value="N-reg_PII-like_a/b"/>
</dbReference>
<dbReference type="OrthoDB" id="9795599at2"/>
<dbReference type="STRING" id="1921803.NIES593_12010"/>
<dbReference type="InterPro" id="IPR015867">
    <property type="entry name" value="N-reg_PII/ATP_PRibTrfase_C"/>
</dbReference>
<dbReference type="InterPro" id="IPR003793">
    <property type="entry name" value="UPF0166"/>
</dbReference>
<dbReference type="PANTHER" id="PTHR35983:SF1">
    <property type="entry name" value="UPF0166 PROTEIN TM_0021"/>
    <property type="match status" value="1"/>
</dbReference>
<gene>
    <name evidence="2" type="ORF">NIES593_12010</name>
</gene>
<dbReference type="Proteomes" id="UP000186868">
    <property type="component" value="Unassembled WGS sequence"/>
</dbReference>
<sequence length="120" mass="13156">MKTLERLTIYVGESDRWHGKPVYLALVEKAQQRGLAGATVTRGVVGYGKRNHHSIHTARILELSSDLPMVITIIDTADAIAAFLPLVQEMVMGGIVVQETVSVPHHAPVSSDHNENYTKT</sequence>